<protein>
    <submittedName>
        <fullName evidence="2">Uncharacterized protein</fullName>
    </submittedName>
</protein>
<dbReference type="AlphaFoldDB" id="T1CY35"/>
<dbReference type="EMBL" id="AUZY01001685">
    <property type="protein sequence ID" value="EQD74209.1"/>
    <property type="molecule type" value="Genomic_DNA"/>
</dbReference>
<sequence>MSDSPLNAALRHFEAAEANLVKAEKLLAEIEAAIPSGIAFGENPDYETNCRNFDALITALPKIDEWKPEITLMELDEIAQTRLDAQEVGEIECIVSVERQIGEPSRLLREYCYRFNQKRRELIRDTLIELVDAIDANLRNLSKLLEGDQPSHEVVTDGEFEQLKGNAAQIATLLGSSVAKPARWSDLHRHMHFGMLGDLHDIINHDWPSVKADLRKSMYGEMEPVPVEIEDLGALVNAKPRGPVATRLK</sequence>
<organism evidence="2">
    <name type="scientific">mine drainage metagenome</name>
    <dbReference type="NCBI Taxonomy" id="410659"/>
    <lineage>
        <taxon>unclassified sequences</taxon>
        <taxon>metagenomes</taxon>
        <taxon>ecological metagenomes</taxon>
    </lineage>
</organism>
<feature type="non-terminal residue" evidence="2">
    <location>
        <position position="249"/>
    </location>
</feature>
<keyword evidence="1" id="KW-0175">Coiled coil</keyword>
<evidence type="ECO:0000256" key="1">
    <source>
        <dbReference type="SAM" id="Coils"/>
    </source>
</evidence>
<comment type="caution">
    <text evidence="2">The sequence shown here is derived from an EMBL/GenBank/DDBJ whole genome shotgun (WGS) entry which is preliminary data.</text>
</comment>
<proteinExistence type="predicted"/>
<evidence type="ECO:0000313" key="2">
    <source>
        <dbReference type="EMBL" id="EQD74209.1"/>
    </source>
</evidence>
<accession>T1CY35</accession>
<feature type="coiled-coil region" evidence="1">
    <location>
        <begin position="6"/>
        <end position="33"/>
    </location>
</feature>
<reference evidence="2" key="2">
    <citation type="journal article" date="2014" name="ISME J.">
        <title>Microbial stratification in low pH oxic and suboxic macroscopic growths along an acid mine drainage.</title>
        <authorList>
            <person name="Mendez-Garcia C."/>
            <person name="Mesa V."/>
            <person name="Sprenger R.R."/>
            <person name="Richter M."/>
            <person name="Diez M.S."/>
            <person name="Solano J."/>
            <person name="Bargiela R."/>
            <person name="Golyshina O.V."/>
            <person name="Manteca A."/>
            <person name="Ramos J.L."/>
            <person name="Gallego J.R."/>
            <person name="Llorente I."/>
            <person name="Martins Dos Santos V.A."/>
            <person name="Jensen O.N."/>
            <person name="Pelaez A.I."/>
            <person name="Sanchez J."/>
            <person name="Ferrer M."/>
        </authorList>
    </citation>
    <scope>NUCLEOTIDE SEQUENCE</scope>
</reference>
<reference evidence="2" key="1">
    <citation type="submission" date="2013-08" db="EMBL/GenBank/DDBJ databases">
        <authorList>
            <person name="Mendez C."/>
            <person name="Richter M."/>
            <person name="Ferrer M."/>
            <person name="Sanchez J."/>
        </authorList>
    </citation>
    <scope>NUCLEOTIDE SEQUENCE</scope>
</reference>
<name>T1CY35_9ZZZZ</name>
<gene>
    <name evidence="2" type="ORF">B1B_02794</name>
</gene>